<evidence type="ECO:0000256" key="7">
    <source>
        <dbReference type="ARBA" id="ARBA00023242"/>
    </source>
</evidence>
<evidence type="ECO:0000256" key="5">
    <source>
        <dbReference type="ARBA" id="ARBA00023002"/>
    </source>
</evidence>
<evidence type="ECO:0000256" key="4">
    <source>
        <dbReference type="ARBA" id="ARBA00022964"/>
    </source>
</evidence>
<keyword evidence="5" id="KW-0560">Oxidoreductase</keyword>
<dbReference type="Proteomes" id="UP000274756">
    <property type="component" value="Unassembled WGS sequence"/>
</dbReference>
<dbReference type="InterPro" id="IPR056520">
    <property type="entry name" value="ARM_KDM8_N"/>
</dbReference>
<accession>A0A0N4UBC6</accession>
<dbReference type="Pfam" id="PF13621">
    <property type="entry name" value="Cupin_8"/>
    <property type="match status" value="1"/>
</dbReference>
<dbReference type="GO" id="GO:0005634">
    <property type="term" value="C:nucleus"/>
    <property type="evidence" value="ECO:0007669"/>
    <property type="project" value="UniProtKB-SubCell"/>
</dbReference>
<protein>
    <submittedName>
        <fullName evidence="13">Lysine-specific demethylase 8</fullName>
    </submittedName>
</protein>
<dbReference type="SUPFAM" id="SSF55729">
    <property type="entry name" value="Acyl-CoA N-acyltransferases (Nat)"/>
    <property type="match status" value="1"/>
</dbReference>
<keyword evidence="7" id="KW-0539">Nucleus</keyword>
<feature type="domain" description="JmjC" evidence="8">
    <location>
        <begin position="380"/>
        <end position="529"/>
    </location>
</feature>
<dbReference type="SMART" id="SM00558">
    <property type="entry name" value="JmjC"/>
    <property type="match status" value="1"/>
</dbReference>
<dbReference type="SUPFAM" id="SSF51197">
    <property type="entry name" value="Clavaminate synthase-like"/>
    <property type="match status" value="1"/>
</dbReference>
<dbReference type="PANTHER" id="PTHR12461:SF105">
    <property type="entry name" value="HYPOXIA-INDUCIBLE FACTOR 1-ALPHA INHIBITOR"/>
    <property type="match status" value="1"/>
</dbReference>
<dbReference type="GO" id="GO:0051213">
    <property type="term" value="F:dioxygenase activity"/>
    <property type="evidence" value="ECO:0007669"/>
    <property type="project" value="UniProtKB-KW"/>
</dbReference>
<gene>
    <name evidence="10" type="ORF">DME_LOCUS8383</name>
</gene>
<reference evidence="13" key="1">
    <citation type="submission" date="2017-02" db="UniProtKB">
        <authorList>
            <consortium name="WormBaseParasite"/>
        </authorList>
    </citation>
    <scope>IDENTIFICATION</scope>
</reference>
<evidence type="ECO:0000256" key="6">
    <source>
        <dbReference type="ARBA" id="ARBA00023004"/>
    </source>
</evidence>
<dbReference type="InterPro" id="IPR003347">
    <property type="entry name" value="JmjC_dom"/>
</dbReference>
<dbReference type="Pfam" id="PF24472">
    <property type="entry name" value="ARM_KDM8_N"/>
    <property type="match status" value="1"/>
</dbReference>
<keyword evidence="3" id="KW-0479">Metal-binding</keyword>
<evidence type="ECO:0000256" key="2">
    <source>
        <dbReference type="ARBA" id="ARBA00004123"/>
    </source>
</evidence>
<dbReference type="InterPro" id="IPR041667">
    <property type="entry name" value="Cupin_8"/>
</dbReference>
<evidence type="ECO:0000313" key="10">
    <source>
        <dbReference type="EMBL" id="VDN58410.1"/>
    </source>
</evidence>
<evidence type="ECO:0000256" key="1">
    <source>
        <dbReference type="ARBA" id="ARBA00001954"/>
    </source>
</evidence>
<dbReference type="AlphaFoldDB" id="A0A0N4UBC6"/>
<evidence type="ECO:0000259" key="9">
    <source>
        <dbReference type="PROSITE" id="PS51186"/>
    </source>
</evidence>
<comment type="cofactor">
    <cofactor evidence="1">
        <name>Fe(2+)</name>
        <dbReference type="ChEBI" id="CHEBI:29033"/>
    </cofactor>
</comment>
<comment type="subcellular location">
    <subcellularLocation>
        <location evidence="2">Nucleus</location>
    </subcellularLocation>
</comment>
<reference evidence="10 12" key="2">
    <citation type="submission" date="2018-11" db="EMBL/GenBank/DDBJ databases">
        <authorList>
            <consortium name="Pathogen Informatics"/>
        </authorList>
    </citation>
    <scope>NUCLEOTIDE SEQUENCE [LARGE SCALE GENOMIC DNA]</scope>
</reference>
<dbReference type="PANTHER" id="PTHR12461">
    <property type="entry name" value="HYPOXIA-INDUCIBLE FACTOR 1 ALPHA INHIBITOR-RELATED"/>
    <property type="match status" value="1"/>
</dbReference>
<dbReference type="GO" id="GO:0046872">
    <property type="term" value="F:metal ion binding"/>
    <property type="evidence" value="ECO:0007669"/>
    <property type="project" value="UniProtKB-KW"/>
</dbReference>
<dbReference type="GO" id="GO:0016747">
    <property type="term" value="F:acyltransferase activity, transferring groups other than amino-acyl groups"/>
    <property type="evidence" value="ECO:0007669"/>
    <property type="project" value="InterPro"/>
</dbReference>
<feature type="domain" description="N-acetyltransferase" evidence="9">
    <location>
        <begin position="9"/>
        <end position="164"/>
    </location>
</feature>
<dbReference type="Gene3D" id="3.40.630.30">
    <property type="match status" value="1"/>
</dbReference>
<dbReference type="InterPro" id="IPR000182">
    <property type="entry name" value="GNAT_dom"/>
</dbReference>
<dbReference type="WBParaSite" id="DME_0000450001-mRNA-1">
    <property type="protein sequence ID" value="DME_0000450001-mRNA-1"/>
    <property type="gene ID" value="DME_0000450001"/>
</dbReference>
<keyword evidence="4" id="KW-0223">Dioxygenase</keyword>
<dbReference type="Pfam" id="PF13673">
    <property type="entry name" value="Acetyltransf_10"/>
    <property type="match status" value="1"/>
</dbReference>
<dbReference type="InterPro" id="IPR016181">
    <property type="entry name" value="Acyl_CoA_acyltransferase"/>
</dbReference>
<sequence length="529" mass="60678">MDDEIYEIVDFHANERLDLLKESCRFRREVFCDELKIAENPEIDDSECFHIVALRKSAQSSQAVAVCRLHCLPPFIKLDQFAVSKVYRGQRLGESLLARAVHICERNFPQYILVIFSNALASEFFRKYGFICVKDSFVFNGELHQEGCKPRLSFMQFSLNKNVIGYSLIRIYRECAFAVNQGNFKRSVELEKFGLTIAWEKLNTGHYAKVDDAWRELYSTFSACKAVRLAYAGNHKDALKACDMGLIMGGDIDGFSLSYYAHYLHSLLPLPIANKILQVYIFIPRSLENSRSIKKLERPSLEEFCRLIAKGEPVIFTGLVSEWPAYSKWNFQYLCDLIGHRTVPIEIGSSYADDDWSQILMTFTEFFNEFLVQKSDRGMGYLAQHRLFDQIPQLLDDIIIPDYCAFGEGGIDKTDLNIWIGPADTVSPLHTDPKSNIFCQISGRKFLRLIPYCQTHLVYPNKDGFLRNTSQVDAGNPDLLSFPLFGMTNVYDCILAPGDCLYIPQAFWHYVRSLDPSISVSCWFKIDNK</sequence>
<organism evidence="11 13">
    <name type="scientific">Dracunculus medinensis</name>
    <name type="common">Guinea worm</name>
    <dbReference type="NCBI Taxonomy" id="318479"/>
    <lineage>
        <taxon>Eukaryota</taxon>
        <taxon>Metazoa</taxon>
        <taxon>Ecdysozoa</taxon>
        <taxon>Nematoda</taxon>
        <taxon>Chromadorea</taxon>
        <taxon>Rhabditida</taxon>
        <taxon>Spirurina</taxon>
        <taxon>Dracunculoidea</taxon>
        <taxon>Dracunculidae</taxon>
        <taxon>Dracunculus</taxon>
    </lineage>
</organism>
<dbReference type="EMBL" id="UYYG01001168">
    <property type="protein sequence ID" value="VDN58410.1"/>
    <property type="molecule type" value="Genomic_DNA"/>
</dbReference>
<keyword evidence="12" id="KW-1185">Reference proteome</keyword>
<evidence type="ECO:0000313" key="13">
    <source>
        <dbReference type="WBParaSite" id="DME_0000450001-mRNA-1"/>
    </source>
</evidence>
<evidence type="ECO:0000259" key="8">
    <source>
        <dbReference type="PROSITE" id="PS51184"/>
    </source>
</evidence>
<dbReference type="PROSITE" id="PS51186">
    <property type="entry name" value="GNAT"/>
    <property type="match status" value="1"/>
</dbReference>
<evidence type="ECO:0000256" key="3">
    <source>
        <dbReference type="ARBA" id="ARBA00022723"/>
    </source>
</evidence>
<evidence type="ECO:0000313" key="12">
    <source>
        <dbReference type="Proteomes" id="UP000274756"/>
    </source>
</evidence>
<dbReference type="Gene3D" id="2.60.120.650">
    <property type="entry name" value="Cupin"/>
    <property type="match status" value="1"/>
</dbReference>
<dbReference type="OrthoDB" id="47172at2759"/>
<name>A0A0N4UBC6_DRAME</name>
<evidence type="ECO:0000313" key="11">
    <source>
        <dbReference type="Proteomes" id="UP000038040"/>
    </source>
</evidence>
<dbReference type="STRING" id="318479.A0A0N4UBC6"/>
<keyword evidence="6" id="KW-0408">Iron</keyword>
<dbReference type="Proteomes" id="UP000038040">
    <property type="component" value="Unplaced"/>
</dbReference>
<proteinExistence type="predicted"/>
<dbReference type="PROSITE" id="PS51184">
    <property type="entry name" value="JMJC"/>
    <property type="match status" value="1"/>
</dbReference>